<dbReference type="Proteomes" id="UP000636960">
    <property type="component" value="Unassembled WGS sequence"/>
</dbReference>
<dbReference type="InterPro" id="IPR032783">
    <property type="entry name" value="AraC_lig"/>
</dbReference>
<evidence type="ECO:0000313" key="6">
    <source>
        <dbReference type="Proteomes" id="UP000636960"/>
    </source>
</evidence>
<proteinExistence type="predicted"/>
<dbReference type="SMART" id="SM00342">
    <property type="entry name" value="HTH_ARAC"/>
    <property type="match status" value="1"/>
</dbReference>
<dbReference type="GO" id="GO:0003700">
    <property type="term" value="F:DNA-binding transcription factor activity"/>
    <property type="evidence" value="ECO:0007669"/>
    <property type="project" value="InterPro"/>
</dbReference>
<dbReference type="EMBL" id="BOMV01000028">
    <property type="protein sequence ID" value="GIE95395.1"/>
    <property type="molecule type" value="Genomic_DNA"/>
</dbReference>
<evidence type="ECO:0000313" key="5">
    <source>
        <dbReference type="EMBL" id="GIE95395.1"/>
    </source>
</evidence>
<reference evidence="5" key="1">
    <citation type="submission" date="2021-01" db="EMBL/GenBank/DDBJ databases">
        <title>Whole genome shotgun sequence of Actinoplanes rishiriensis NBRC 108556.</title>
        <authorList>
            <person name="Komaki H."/>
            <person name="Tamura T."/>
        </authorList>
    </citation>
    <scope>NUCLEOTIDE SEQUENCE</scope>
    <source>
        <strain evidence="5">NBRC 108556</strain>
    </source>
</reference>
<dbReference type="GO" id="GO:0043565">
    <property type="term" value="F:sequence-specific DNA binding"/>
    <property type="evidence" value="ECO:0007669"/>
    <property type="project" value="InterPro"/>
</dbReference>
<comment type="caution">
    <text evidence="5">The sequence shown here is derived from an EMBL/GenBank/DDBJ whole genome shotgun (WGS) entry which is preliminary data.</text>
</comment>
<dbReference type="InterPro" id="IPR050204">
    <property type="entry name" value="AraC_XylS_family_regulators"/>
</dbReference>
<keyword evidence="2" id="KW-0238">DNA-binding</keyword>
<keyword evidence="3" id="KW-0804">Transcription</keyword>
<gene>
    <name evidence="5" type="ORF">Ari01nite_28600</name>
</gene>
<dbReference type="InterPro" id="IPR018060">
    <property type="entry name" value="HTH_AraC"/>
</dbReference>
<accession>A0A919JXM3</accession>
<name>A0A919JXM3_9ACTN</name>
<dbReference type="Gene3D" id="1.10.10.60">
    <property type="entry name" value="Homeodomain-like"/>
    <property type="match status" value="2"/>
</dbReference>
<dbReference type="PANTHER" id="PTHR46796">
    <property type="entry name" value="HTH-TYPE TRANSCRIPTIONAL ACTIVATOR RHAS-RELATED"/>
    <property type="match status" value="1"/>
</dbReference>
<dbReference type="InterPro" id="IPR018062">
    <property type="entry name" value="HTH_AraC-typ_CS"/>
</dbReference>
<dbReference type="AlphaFoldDB" id="A0A919JXM3"/>
<dbReference type="Pfam" id="PF12852">
    <property type="entry name" value="Cupin_6"/>
    <property type="match status" value="1"/>
</dbReference>
<dbReference type="PROSITE" id="PS00041">
    <property type="entry name" value="HTH_ARAC_FAMILY_1"/>
    <property type="match status" value="1"/>
</dbReference>
<dbReference type="PROSITE" id="PS01124">
    <property type="entry name" value="HTH_ARAC_FAMILY_2"/>
    <property type="match status" value="1"/>
</dbReference>
<sequence>MFTALVRMSERLRFGGMDPLGDILDGVRARTAAFCQAVLDPPWALRICDEAALGLAAPLHGHAWVVPDGGEPTLVEAGDVAIVQGPAPYTVADHPGTRPTVFVHPGNRLITADGTDITAATKLAATTSAIGFGAEPSAGSTILASGVYDVSSFVSGRLLATLPTVVHVPRDRIRSPIMDLLHVEVGRDGPGQQVVLDRLLDLALIATLRAWFARPAGDPPGWYRAHGDPCVGRALRILHEDPAKPWTVAELAAATGVSRAAFARRFTELVGQPPMTYLTHWRLDLAAESLRNSEATLAAIARQVGYANAFALTVAFKRVRGTTPQQFRAGLADTVPAA</sequence>
<dbReference type="SUPFAM" id="SSF46689">
    <property type="entry name" value="Homeodomain-like"/>
    <property type="match status" value="2"/>
</dbReference>
<evidence type="ECO:0000259" key="4">
    <source>
        <dbReference type="PROSITE" id="PS01124"/>
    </source>
</evidence>
<organism evidence="5 6">
    <name type="scientific">Paractinoplanes rishiriensis</name>
    <dbReference type="NCBI Taxonomy" id="1050105"/>
    <lineage>
        <taxon>Bacteria</taxon>
        <taxon>Bacillati</taxon>
        <taxon>Actinomycetota</taxon>
        <taxon>Actinomycetes</taxon>
        <taxon>Micromonosporales</taxon>
        <taxon>Micromonosporaceae</taxon>
        <taxon>Paractinoplanes</taxon>
    </lineage>
</organism>
<keyword evidence="1" id="KW-0805">Transcription regulation</keyword>
<evidence type="ECO:0000256" key="2">
    <source>
        <dbReference type="ARBA" id="ARBA00023125"/>
    </source>
</evidence>
<protein>
    <submittedName>
        <fullName evidence="5">AraC family transcriptional regulator</fullName>
    </submittedName>
</protein>
<feature type="domain" description="HTH araC/xylS-type" evidence="4">
    <location>
        <begin position="232"/>
        <end position="330"/>
    </location>
</feature>
<evidence type="ECO:0000256" key="3">
    <source>
        <dbReference type="ARBA" id="ARBA00023163"/>
    </source>
</evidence>
<dbReference type="InterPro" id="IPR009057">
    <property type="entry name" value="Homeodomain-like_sf"/>
</dbReference>
<dbReference type="PANTHER" id="PTHR46796:SF13">
    <property type="entry name" value="HTH-TYPE TRANSCRIPTIONAL ACTIVATOR RHAS"/>
    <property type="match status" value="1"/>
</dbReference>
<keyword evidence="6" id="KW-1185">Reference proteome</keyword>
<evidence type="ECO:0000256" key="1">
    <source>
        <dbReference type="ARBA" id="ARBA00023015"/>
    </source>
</evidence>
<dbReference type="Pfam" id="PF12833">
    <property type="entry name" value="HTH_18"/>
    <property type="match status" value="1"/>
</dbReference>